<dbReference type="RefSeq" id="WP_160496514.1">
    <property type="nucleotide sequence ID" value="NZ_WUBI01000001.1"/>
</dbReference>
<keyword evidence="1" id="KW-0678">Repressor</keyword>
<dbReference type="EMBL" id="WUBI01000001">
    <property type="protein sequence ID" value="MWV42957.1"/>
    <property type="molecule type" value="Genomic_DNA"/>
</dbReference>
<dbReference type="InterPro" id="IPR047057">
    <property type="entry name" value="MerR_fam"/>
</dbReference>
<dbReference type="SUPFAM" id="SSF46955">
    <property type="entry name" value="Putative DNA-binding domain"/>
    <property type="match status" value="2"/>
</dbReference>
<dbReference type="Gene3D" id="1.10.1660.10">
    <property type="match status" value="2"/>
</dbReference>
<evidence type="ECO:0000256" key="3">
    <source>
        <dbReference type="ARBA" id="ARBA00023125"/>
    </source>
</evidence>
<dbReference type="CDD" id="cd04773">
    <property type="entry name" value="HTH_TioE_rpt2"/>
    <property type="match status" value="1"/>
</dbReference>
<dbReference type="Pfam" id="PF00376">
    <property type="entry name" value="MerR"/>
    <property type="match status" value="1"/>
</dbReference>
<dbReference type="AlphaFoldDB" id="A0A7X3IFI8"/>
<sequence>MEKYYKPSEIARELHISTSALRHYESWGIIPSPDRAANGYRLYTDVHFAYFRCVRSMFPGFGVRVTCDVLRSIQHNDADTAFWLVNKRQSELYQEKAAADQTLALLLQLELPSLPQQKLKNEMTIGEAAVFAGVTTSAIRHWEKEGLLRSKRDPNNGYRVFTPAEIRKILLIRTLRTTVYFLKSMKDIVMALDHQNIEQAKKLTEDAIRTIHERLRQQLLGVHQLVELCNLLDLI</sequence>
<keyword evidence="3 6" id="KW-0238">DNA-binding</keyword>
<dbReference type="PROSITE" id="PS00552">
    <property type="entry name" value="HTH_MERR_1"/>
    <property type="match status" value="1"/>
</dbReference>
<protein>
    <submittedName>
        <fullName evidence="6">MerR family DNA-binding transcriptional regulator</fullName>
    </submittedName>
</protein>
<dbReference type="PROSITE" id="PS50937">
    <property type="entry name" value="HTH_MERR_2"/>
    <property type="match status" value="2"/>
</dbReference>
<dbReference type="SMART" id="SM00422">
    <property type="entry name" value="HTH_MERR"/>
    <property type="match status" value="2"/>
</dbReference>
<dbReference type="Pfam" id="PF13411">
    <property type="entry name" value="MerR_1"/>
    <property type="match status" value="1"/>
</dbReference>
<name>A0A7X3IFI8_9BACL</name>
<dbReference type="GO" id="GO:0003700">
    <property type="term" value="F:DNA-binding transcription factor activity"/>
    <property type="evidence" value="ECO:0007669"/>
    <property type="project" value="InterPro"/>
</dbReference>
<dbReference type="PANTHER" id="PTHR30204:SF69">
    <property type="entry name" value="MERR-FAMILY TRANSCRIPTIONAL REGULATOR"/>
    <property type="match status" value="1"/>
</dbReference>
<dbReference type="InterPro" id="IPR009061">
    <property type="entry name" value="DNA-bd_dom_put_sf"/>
</dbReference>
<evidence type="ECO:0000313" key="6">
    <source>
        <dbReference type="EMBL" id="MWV42957.1"/>
    </source>
</evidence>
<evidence type="ECO:0000256" key="4">
    <source>
        <dbReference type="ARBA" id="ARBA00023163"/>
    </source>
</evidence>
<keyword evidence="7" id="KW-1185">Reference proteome</keyword>
<accession>A0A7X3IFI8</accession>
<dbReference type="GO" id="GO:0003677">
    <property type="term" value="F:DNA binding"/>
    <property type="evidence" value="ECO:0007669"/>
    <property type="project" value="UniProtKB-KW"/>
</dbReference>
<evidence type="ECO:0000256" key="2">
    <source>
        <dbReference type="ARBA" id="ARBA00023015"/>
    </source>
</evidence>
<keyword evidence="2" id="KW-0805">Transcription regulation</keyword>
<feature type="domain" description="HTH merR-type" evidence="5">
    <location>
        <begin position="122"/>
        <end position="194"/>
    </location>
</feature>
<evidence type="ECO:0000259" key="5">
    <source>
        <dbReference type="PROSITE" id="PS50937"/>
    </source>
</evidence>
<comment type="caution">
    <text evidence="6">The sequence shown here is derived from an EMBL/GenBank/DDBJ whole genome shotgun (WGS) entry which is preliminary data.</text>
</comment>
<dbReference type="Proteomes" id="UP000460318">
    <property type="component" value="Unassembled WGS sequence"/>
</dbReference>
<keyword evidence="4" id="KW-0804">Transcription</keyword>
<organism evidence="6 7">
    <name type="scientific">Paenibacillus dendrobii</name>
    <dbReference type="NCBI Taxonomy" id="2691084"/>
    <lineage>
        <taxon>Bacteria</taxon>
        <taxon>Bacillati</taxon>
        <taxon>Bacillota</taxon>
        <taxon>Bacilli</taxon>
        <taxon>Bacillales</taxon>
        <taxon>Paenibacillaceae</taxon>
        <taxon>Paenibacillus</taxon>
    </lineage>
</organism>
<proteinExistence type="predicted"/>
<evidence type="ECO:0000256" key="1">
    <source>
        <dbReference type="ARBA" id="ARBA00022491"/>
    </source>
</evidence>
<evidence type="ECO:0000313" key="7">
    <source>
        <dbReference type="Proteomes" id="UP000460318"/>
    </source>
</evidence>
<dbReference type="PANTHER" id="PTHR30204">
    <property type="entry name" value="REDOX-CYCLING DRUG-SENSING TRANSCRIPTIONAL ACTIVATOR SOXR"/>
    <property type="match status" value="1"/>
</dbReference>
<reference evidence="6 7" key="1">
    <citation type="submission" date="2019-12" db="EMBL/GenBank/DDBJ databases">
        <title>Paenibacillus sp. nov., an endophytic bacterium isolated from the stem of Dendrobium.</title>
        <authorList>
            <person name="Zhao R."/>
        </authorList>
    </citation>
    <scope>NUCLEOTIDE SEQUENCE [LARGE SCALE GENOMIC DNA]</scope>
    <source>
        <strain evidence="6 7">HJL G12</strain>
    </source>
</reference>
<gene>
    <name evidence="6" type="ORF">GRF59_04890</name>
</gene>
<feature type="domain" description="HTH merR-type" evidence="5">
    <location>
        <begin position="4"/>
        <end position="58"/>
    </location>
</feature>
<dbReference type="InterPro" id="IPR000551">
    <property type="entry name" value="MerR-type_HTH_dom"/>
</dbReference>